<feature type="transmembrane region" description="Helical" evidence="1">
    <location>
        <begin position="39"/>
        <end position="57"/>
    </location>
</feature>
<dbReference type="Proteomes" id="UP000678228">
    <property type="component" value="Unassembled WGS sequence"/>
</dbReference>
<dbReference type="AlphaFoldDB" id="A0A941AQ69"/>
<accession>A0A941AQ69</accession>
<gene>
    <name evidence="2" type="ORF">J7W16_15255</name>
</gene>
<dbReference type="EMBL" id="JAGKSQ010000006">
    <property type="protein sequence ID" value="MBP3952481.1"/>
    <property type="molecule type" value="Genomic_DNA"/>
</dbReference>
<sequence length="69" mass="7978">MRNKLIFLVLFIILLFLFSKVYGLIYYYMVPWKANGFTSIITVLLYLIGVVPLTALVSEKILKSYLNQG</sequence>
<evidence type="ECO:0000256" key="1">
    <source>
        <dbReference type="SAM" id="Phobius"/>
    </source>
</evidence>
<dbReference type="RefSeq" id="WP_210598227.1">
    <property type="nucleotide sequence ID" value="NZ_JAGKSQ010000006.1"/>
</dbReference>
<proteinExistence type="predicted"/>
<keyword evidence="1" id="KW-1133">Transmembrane helix</keyword>
<keyword evidence="1" id="KW-0472">Membrane</keyword>
<organism evidence="2 3">
    <name type="scientific">Halalkalibacter suaedae</name>
    <dbReference type="NCBI Taxonomy" id="2822140"/>
    <lineage>
        <taxon>Bacteria</taxon>
        <taxon>Bacillati</taxon>
        <taxon>Bacillota</taxon>
        <taxon>Bacilli</taxon>
        <taxon>Bacillales</taxon>
        <taxon>Bacillaceae</taxon>
        <taxon>Halalkalibacter</taxon>
    </lineage>
</organism>
<keyword evidence="1" id="KW-0812">Transmembrane</keyword>
<name>A0A941AQ69_9BACI</name>
<comment type="caution">
    <text evidence="2">The sequence shown here is derived from an EMBL/GenBank/DDBJ whole genome shotgun (WGS) entry which is preliminary data.</text>
</comment>
<protein>
    <submittedName>
        <fullName evidence="2">Uncharacterized protein</fullName>
    </submittedName>
</protein>
<keyword evidence="3" id="KW-1185">Reference proteome</keyword>
<reference evidence="2" key="1">
    <citation type="submission" date="2021-03" db="EMBL/GenBank/DDBJ databases">
        <title>Bacillus suaedae sp. nov., isolated from Suaeda aralocaspica.</title>
        <authorList>
            <person name="Lei R.F.R."/>
        </authorList>
    </citation>
    <scope>NUCLEOTIDE SEQUENCE</scope>
    <source>
        <strain evidence="2">YZJH907-2</strain>
    </source>
</reference>
<evidence type="ECO:0000313" key="2">
    <source>
        <dbReference type="EMBL" id="MBP3952481.1"/>
    </source>
</evidence>
<evidence type="ECO:0000313" key="3">
    <source>
        <dbReference type="Proteomes" id="UP000678228"/>
    </source>
</evidence>